<reference evidence="1" key="2">
    <citation type="journal article" date="2015" name="Data Brief">
        <title>Shoot transcriptome of the giant reed, Arundo donax.</title>
        <authorList>
            <person name="Barrero R.A."/>
            <person name="Guerrero F.D."/>
            <person name="Moolhuijzen P."/>
            <person name="Goolsby J.A."/>
            <person name="Tidwell J."/>
            <person name="Bellgard S.E."/>
            <person name="Bellgard M.I."/>
        </authorList>
    </citation>
    <scope>NUCLEOTIDE SEQUENCE</scope>
    <source>
        <tissue evidence="1">Shoot tissue taken approximately 20 cm above the soil surface</tissue>
    </source>
</reference>
<name>A0A0A9CW49_ARUDO</name>
<sequence length="56" mass="6686">MRTLAFVIQSTYLYDQLFCQIQISHDHCHPVQWKRRTSHTNYQILAGLVIIKRCPL</sequence>
<protein>
    <submittedName>
        <fullName evidence="1">Uncharacterized protein</fullName>
    </submittedName>
</protein>
<evidence type="ECO:0000313" key="1">
    <source>
        <dbReference type="EMBL" id="JAD78633.1"/>
    </source>
</evidence>
<organism evidence="1">
    <name type="scientific">Arundo donax</name>
    <name type="common">Giant reed</name>
    <name type="synonym">Donax arundinaceus</name>
    <dbReference type="NCBI Taxonomy" id="35708"/>
    <lineage>
        <taxon>Eukaryota</taxon>
        <taxon>Viridiplantae</taxon>
        <taxon>Streptophyta</taxon>
        <taxon>Embryophyta</taxon>
        <taxon>Tracheophyta</taxon>
        <taxon>Spermatophyta</taxon>
        <taxon>Magnoliopsida</taxon>
        <taxon>Liliopsida</taxon>
        <taxon>Poales</taxon>
        <taxon>Poaceae</taxon>
        <taxon>PACMAD clade</taxon>
        <taxon>Arundinoideae</taxon>
        <taxon>Arundineae</taxon>
        <taxon>Arundo</taxon>
    </lineage>
</organism>
<proteinExistence type="predicted"/>
<reference evidence="1" key="1">
    <citation type="submission" date="2014-09" db="EMBL/GenBank/DDBJ databases">
        <authorList>
            <person name="Magalhaes I.L.F."/>
            <person name="Oliveira U."/>
            <person name="Santos F.R."/>
            <person name="Vidigal T.H.D.A."/>
            <person name="Brescovit A.D."/>
            <person name="Santos A.J."/>
        </authorList>
    </citation>
    <scope>NUCLEOTIDE SEQUENCE</scope>
    <source>
        <tissue evidence="1">Shoot tissue taken approximately 20 cm above the soil surface</tissue>
    </source>
</reference>
<accession>A0A0A9CW49</accession>
<dbReference type="AlphaFoldDB" id="A0A0A9CW49"/>
<dbReference type="EMBL" id="GBRH01219262">
    <property type="protein sequence ID" value="JAD78633.1"/>
    <property type="molecule type" value="Transcribed_RNA"/>
</dbReference>